<dbReference type="AlphaFoldDB" id="A0A8S1UN79"/>
<feature type="domain" description="RING-type" evidence="2">
    <location>
        <begin position="19"/>
        <end position="55"/>
    </location>
</feature>
<gene>
    <name evidence="3" type="ORF">PPENT_87.1.T0400125</name>
</gene>
<evidence type="ECO:0000256" key="1">
    <source>
        <dbReference type="SAM" id="Coils"/>
    </source>
</evidence>
<dbReference type="OrthoDB" id="309176at2759"/>
<comment type="caution">
    <text evidence="3">The sequence shown here is derived from an EMBL/GenBank/DDBJ whole genome shotgun (WGS) entry which is preliminary data.</text>
</comment>
<feature type="domain" description="RING-type" evidence="2">
    <location>
        <begin position="363"/>
        <end position="407"/>
    </location>
</feature>
<name>A0A8S1UN79_9CILI</name>
<evidence type="ECO:0000313" key="4">
    <source>
        <dbReference type="Proteomes" id="UP000689195"/>
    </source>
</evidence>
<dbReference type="EMBL" id="CAJJDO010000040">
    <property type="protein sequence ID" value="CAD8163906.1"/>
    <property type="molecule type" value="Genomic_DNA"/>
</dbReference>
<dbReference type="InterPro" id="IPR001841">
    <property type="entry name" value="Znf_RING"/>
</dbReference>
<reference evidence="3" key="1">
    <citation type="submission" date="2021-01" db="EMBL/GenBank/DDBJ databases">
        <authorList>
            <consortium name="Genoscope - CEA"/>
            <person name="William W."/>
        </authorList>
    </citation>
    <scope>NUCLEOTIDE SEQUENCE</scope>
</reference>
<evidence type="ECO:0000259" key="2">
    <source>
        <dbReference type="SMART" id="SM00184"/>
    </source>
</evidence>
<feature type="domain" description="RING-type" evidence="2">
    <location>
        <begin position="228"/>
        <end position="274"/>
    </location>
</feature>
<dbReference type="Proteomes" id="UP000689195">
    <property type="component" value="Unassembled WGS sequence"/>
</dbReference>
<keyword evidence="1" id="KW-0175">Coiled coil</keyword>
<sequence>MGCQNSIIPLEDQNKKKQCCFCKEQNQNLVKLKCNHYYHIHCLIKKRMNSYNCICNKSIRQLNKIDVRIHILFLQQQVQMLFQKNSNQKNQLYQFVSCPNRQCTFYFIYDSKLNVNQSINFYCIECNSFRQYYEQLINNNDRKLQVLNQIQQTNQIQIIKQQSSDQLQKNNQQKLNHHKEQLEKKYQQQLLRIIESKKLQIKFCNNNCGFMYVENNTYDISDNLCQNCNFCYQCDGKLFQDFVQIKKCNHYFHILCTFNLVDPNNIQSLKCYCDQKIDDDETKIQLNIICMICGQYDPNLKQLDCQHYVHLNCISNNSIKFSSFMCYICEIPILNFLENHQQIHENLKLKNLERIIQQIEKECYICLIQSSEDLINTKCNHKVHLSCLRKRYQKIKGQGDQQLKCLCGQSNLQLISDQKLIYY</sequence>
<dbReference type="SMART" id="SM00184">
    <property type="entry name" value="RING"/>
    <property type="match status" value="4"/>
</dbReference>
<evidence type="ECO:0000313" key="3">
    <source>
        <dbReference type="EMBL" id="CAD8163906.1"/>
    </source>
</evidence>
<proteinExistence type="predicted"/>
<organism evidence="3 4">
    <name type="scientific">Paramecium pentaurelia</name>
    <dbReference type="NCBI Taxonomy" id="43138"/>
    <lineage>
        <taxon>Eukaryota</taxon>
        <taxon>Sar</taxon>
        <taxon>Alveolata</taxon>
        <taxon>Ciliophora</taxon>
        <taxon>Intramacronucleata</taxon>
        <taxon>Oligohymenophorea</taxon>
        <taxon>Peniculida</taxon>
        <taxon>Parameciidae</taxon>
        <taxon>Paramecium</taxon>
    </lineage>
</organism>
<keyword evidence="4" id="KW-1185">Reference proteome</keyword>
<protein>
    <recommendedName>
        <fullName evidence="2">RING-type domain-containing protein</fullName>
    </recommendedName>
</protein>
<feature type="coiled-coil region" evidence="1">
    <location>
        <begin position="133"/>
        <end position="192"/>
    </location>
</feature>
<feature type="domain" description="RING-type" evidence="2">
    <location>
        <begin position="290"/>
        <end position="329"/>
    </location>
</feature>
<accession>A0A8S1UN79</accession>